<protein>
    <submittedName>
        <fullName evidence="1">Uncharacterized protein</fullName>
    </submittedName>
</protein>
<organism evidence="1 2">
    <name type="scientific">Paenibacillus jilunlii</name>
    <dbReference type="NCBI Taxonomy" id="682956"/>
    <lineage>
        <taxon>Bacteria</taxon>
        <taxon>Bacillati</taxon>
        <taxon>Bacillota</taxon>
        <taxon>Bacilli</taxon>
        <taxon>Bacillales</taxon>
        <taxon>Paenibacillaceae</taxon>
        <taxon>Paenibacillus</taxon>
    </lineage>
</organism>
<gene>
    <name evidence="1" type="ORF">SAMN05216191_101663</name>
</gene>
<reference evidence="1 2" key="1">
    <citation type="submission" date="2016-10" db="EMBL/GenBank/DDBJ databases">
        <authorList>
            <person name="de Groot N.N."/>
        </authorList>
    </citation>
    <scope>NUCLEOTIDE SEQUENCE [LARGE SCALE GENOMIC DNA]</scope>
    <source>
        <strain evidence="1 2">CGMCC 1.10239</strain>
    </source>
</reference>
<evidence type="ECO:0000313" key="2">
    <source>
        <dbReference type="Proteomes" id="UP000182783"/>
    </source>
</evidence>
<accession>A0A1G9H207</accession>
<evidence type="ECO:0000313" key="1">
    <source>
        <dbReference type="EMBL" id="SDL06834.1"/>
    </source>
</evidence>
<dbReference type="Proteomes" id="UP000182783">
    <property type="component" value="Unassembled WGS sequence"/>
</dbReference>
<name>A0A1G9H207_9BACL</name>
<dbReference type="AlphaFoldDB" id="A0A1G9H207"/>
<sequence length="38" mass="4291">MIWNPIALLELNDISVNCQPFTPLEARDADYCDADHAD</sequence>
<dbReference type="EMBL" id="FNGM01000001">
    <property type="protein sequence ID" value="SDL06834.1"/>
    <property type="molecule type" value="Genomic_DNA"/>
</dbReference>
<proteinExistence type="predicted"/>